<keyword evidence="1" id="KW-0812">Transmembrane</keyword>
<feature type="transmembrane region" description="Helical" evidence="1">
    <location>
        <begin position="103"/>
        <end position="123"/>
    </location>
</feature>
<comment type="caution">
    <text evidence="2">The sequence shown here is derived from an EMBL/GenBank/DDBJ whole genome shotgun (WGS) entry which is preliminary data.</text>
</comment>
<proteinExistence type="predicted"/>
<dbReference type="PANTHER" id="PTHR33530:SF8">
    <property type="entry name" value="OS04G0591500 PROTEIN"/>
    <property type="match status" value="1"/>
</dbReference>
<feature type="non-terminal residue" evidence="2">
    <location>
        <position position="1"/>
    </location>
</feature>
<dbReference type="EMBL" id="RWGY01000031">
    <property type="protein sequence ID" value="TVU15956.1"/>
    <property type="molecule type" value="Genomic_DNA"/>
</dbReference>
<evidence type="ECO:0000313" key="2">
    <source>
        <dbReference type="EMBL" id="TVU15956.1"/>
    </source>
</evidence>
<keyword evidence="1" id="KW-0472">Membrane</keyword>
<accession>A0A5J9TX76</accession>
<dbReference type="Pfam" id="PF12442">
    <property type="entry name" value="DUF3681"/>
    <property type="match status" value="1"/>
</dbReference>
<dbReference type="PANTHER" id="PTHR33530">
    <property type="entry name" value="OS01G0147100 PROTEIN"/>
    <property type="match status" value="1"/>
</dbReference>
<dbReference type="Proteomes" id="UP000324897">
    <property type="component" value="Unassembled WGS sequence"/>
</dbReference>
<feature type="transmembrane region" description="Helical" evidence="1">
    <location>
        <begin position="37"/>
        <end position="55"/>
    </location>
</feature>
<protein>
    <submittedName>
        <fullName evidence="2">Uncharacterized protein</fullName>
    </submittedName>
</protein>
<reference evidence="2 3" key="1">
    <citation type="journal article" date="2019" name="Sci. Rep.">
        <title>A high-quality genome of Eragrostis curvula grass provides insights into Poaceae evolution and supports new strategies to enhance forage quality.</title>
        <authorList>
            <person name="Carballo J."/>
            <person name="Santos B.A.C.M."/>
            <person name="Zappacosta D."/>
            <person name="Garbus I."/>
            <person name="Selva J.P."/>
            <person name="Gallo C.A."/>
            <person name="Diaz A."/>
            <person name="Albertini E."/>
            <person name="Caccamo M."/>
            <person name="Echenique V."/>
        </authorList>
    </citation>
    <scope>NUCLEOTIDE SEQUENCE [LARGE SCALE GENOMIC DNA]</scope>
    <source>
        <strain evidence="3">cv. Victoria</strain>
        <tissue evidence="2">Leaf</tissue>
    </source>
</reference>
<name>A0A5J9TX76_9POAL</name>
<dbReference type="AlphaFoldDB" id="A0A5J9TX76"/>
<organism evidence="2 3">
    <name type="scientific">Eragrostis curvula</name>
    <name type="common">weeping love grass</name>
    <dbReference type="NCBI Taxonomy" id="38414"/>
    <lineage>
        <taxon>Eukaryota</taxon>
        <taxon>Viridiplantae</taxon>
        <taxon>Streptophyta</taxon>
        <taxon>Embryophyta</taxon>
        <taxon>Tracheophyta</taxon>
        <taxon>Spermatophyta</taxon>
        <taxon>Magnoliopsida</taxon>
        <taxon>Liliopsida</taxon>
        <taxon>Poales</taxon>
        <taxon>Poaceae</taxon>
        <taxon>PACMAD clade</taxon>
        <taxon>Chloridoideae</taxon>
        <taxon>Eragrostideae</taxon>
        <taxon>Eragrostidinae</taxon>
        <taxon>Eragrostis</taxon>
    </lineage>
</organism>
<dbReference type="InterPro" id="IPR022149">
    <property type="entry name" value="DUF3681"/>
</dbReference>
<feature type="transmembrane region" description="Helical" evidence="1">
    <location>
        <begin position="70"/>
        <end position="91"/>
    </location>
</feature>
<dbReference type="OrthoDB" id="692057at2759"/>
<keyword evidence="1" id="KW-1133">Transmembrane helix</keyword>
<dbReference type="Gramene" id="TVU15956">
    <property type="protein sequence ID" value="TVU15956"/>
    <property type="gene ID" value="EJB05_39501"/>
</dbReference>
<evidence type="ECO:0000256" key="1">
    <source>
        <dbReference type="SAM" id="Phobius"/>
    </source>
</evidence>
<keyword evidence="3" id="KW-1185">Reference proteome</keyword>
<evidence type="ECO:0000313" key="3">
    <source>
        <dbReference type="Proteomes" id="UP000324897"/>
    </source>
</evidence>
<sequence length="126" mass="13415">MSPFDVEAGGDNAAAEAVADNDDIAEASHDASKLRRALVIGGVGQAATALYMALFKQPAGLFLLARFLRYAYYCVLIAVILFGVAQAWVGLWVSHDPRRRRAVGVAVLWASLLPLLLLAGVGASRF</sequence>
<gene>
    <name evidence="2" type="ORF">EJB05_39501</name>
</gene>